<dbReference type="Gene3D" id="3.20.20.140">
    <property type="entry name" value="Metal-dependent hydrolases"/>
    <property type="match status" value="1"/>
</dbReference>
<reference evidence="4 5" key="1">
    <citation type="submission" date="2020-08" db="EMBL/GenBank/DDBJ databases">
        <title>Genomic Encyclopedia of Type Strains, Phase IV (KMG-IV): sequencing the most valuable type-strain genomes for metagenomic binning, comparative biology and taxonomic classification.</title>
        <authorList>
            <person name="Goeker M."/>
        </authorList>
    </citation>
    <scope>NUCLEOTIDE SEQUENCE [LARGE SCALE GENOMIC DNA]</scope>
    <source>
        <strain evidence="4 5">DSM 13481</strain>
    </source>
</reference>
<dbReference type="RefSeq" id="WP_184619049.1">
    <property type="nucleotide sequence ID" value="NZ_JACHEX010000002.1"/>
</dbReference>
<evidence type="ECO:0000256" key="1">
    <source>
        <dbReference type="ARBA" id="ARBA00001947"/>
    </source>
</evidence>
<dbReference type="PANTHER" id="PTHR11647">
    <property type="entry name" value="HYDRANTOINASE/DIHYDROPYRIMIDINASE FAMILY MEMBER"/>
    <property type="match status" value="1"/>
</dbReference>
<comment type="cofactor">
    <cofactor evidence="1">
        <name>Zn(2+)</name>
        <dbReference type="ChEBI" id="CHEBI:29105"/>
    </cofactor>
</comment>
<dbReference type="FunFam" id="3.20.20.140:FF:000174">
    <property type="entry name" value="Dihydropyrimidinase-related protein 2"/>
    <property type="match status" value="1"/>
</dbReference>
<keyword evidence="4" id="KW-0378">Hydrolase</keyword>
<dbReference type="InterPro" id="IPR050378">
    <property type="entry name" value="Metallo-dep_Hydrolases_sf"/>
</dbReference>
<dbReference type="Proteomes" id="UP000555828">
    <property type="component" value="Unassembled WGS sequence"/>
</dbReference>
<evidence type="ECO:0000259" key="3">
    <source>
        <dbReference type="Pfam" id="PF01979"/>
    </source>
</evidence>
<evidence type="ECO:0000313" key="4">
    <source>
        <dbReference type="EMBL" id="MBB6062365.1"/>
    </source>
</evidence>
<dbReference type="SUPFAM" id="SSF51338">
    <property type="entry name" value="Composite domain of metallo-dependent hydrolases"/>
    <property type="match status" value="1"/>
</dbReference>
<dbReference type="PANTHER" id="PTHR11647:SF1">
    <property type="entry name" value="COLLAPSIN RESPONSE MEDIATOR PROTEIN"/>
    <property type="match status" value="1"/>
</dbReference>
<keyword evidence="5" id="KW-1185">Reference proteome</keyword>
<organism evidence="4 5">
    <name type="scientific">Thermosipho japonicus</name>
    <dbReference type="NCBI Taxonomy" id="90323"/>
    <lineage>
        <taxon>Bacteria</taxon>
        <taxon>Thermotogati</taxon>
        <taxon>Thermotogota</taxon>
        <taxon>Thermotogae</taxon>
        <taxon>Thermotogales</taxon>
        <taxon>Fervidobacteriaceae</taxon>
        <taxon>Thermosipho</taxon>
    </lineage>
</organism>
<dbReference type="Gene3D" id="2.30.40.10">
    <property type="entry name" value="Urease, subunit C, domain 1"/>
    <property type="match status" value="1"/>
</dbReference>
<comment type="similarity">
    <text evidence="2">Belongs to the metallo-dependent hydrolases superfamily. Hydantoinase/dihydropyrimidinase family.</text>
</comment>
<dbReference type="AlphaFoldDB" id="A0A841GK30"/>
<dbReference type="GO" id="GO:0004157">
    <property type="term" value="F:dihydropyrimidinase activity"/>
    <property type="evidence" value="ECO:0007669"/>
    <property type="project" value="UniProtKB-EC"/>
</dbReference>
<name>A0A841GK30_9BACT</name>
<accession>A0A841GK30</accession>
<dbReference type="Pfam" id="PF01979">
    <property type="entry name" value="Amidohydro_1"/>
    <property type="match status" value="1"/>
</dbReference>
<dbReference type="EC" id="3.5.2.2" evidence="4"/>
<dbReference type="InterPro" id="IPR006680">
    <property type="entry name" value="Amidohydro-rel"/>
</dbReference>
<comment type="caution">
    <text evidence="4">The sequence shown here is derived from an EMBL/GenBank/DDBJ whole genome shotgun (WGS) entry which is preliminary data.</text>
</comment>
<evidence type="ECO:0000313" key="5">
    <source>
        <dbReference type="Proteomes" id="UP000555828"/>
    </source>
</evidence>
<proteinExistence type="inferred from homology"/>
<dbReference type="GO" id="GO:0005829">
    <property type="term" value="C:cytosol"/>
    <property type="evidence" value="ECO:0007669"/>
    <property type="project" value="TreeGrafter"/>
</dbReference>
<dbReference type="InterPro" id="IPR032466">
    <property type="entry name" value="Metal_Hydrolase"/>
</dbReference>
<feature type="domain" description="Amidohydrolase-related" evidence="3">
    <location>
        <begin position="49"/>
        <end position="412"/>
    </location>
</feature>
<dbReference type="EMBL" id="JACHEX010000002">
    <property type="protein sequence ID" value="MBB6062365.1"/>
    <property type="molecule type" value="Genomic_DNA"/>
</dbReference>
<evidence type="ECO:0000256" key="2">
    <source>
        <dbReference type="ARBA" id="ARBA00008829"/>
    </source>
</evidence>
<protein>
    <submittedName>
        <fullName evidence="4">Dihydropyrimidinase</fullName>
        <ecNumber evidence="4">3.5.2.2</ecNumber>
    </submittedName>
</protein>
<dbReference type="SUPFAM" id="SSF51556">
    <property type="entry name" value="Metallo-dependent hydrolases"/>
    <property type="match status" value="1"/>
</dbReference>
<gene>
    <name evidence="4" type="ORF">HNP65_000803</name>
</gene>
<sequence length="431" mass="48893">MFDLGIINGKLYLDGQYINANLYIKSGKIVDISTTFQKSKEEINAAGKVVLPGFIDPHVHFELNLGKYTSVDDFESGSISALFGGVTTIIDFLDPISNTEELENAFKIRLSTAKKSFVDYSFHATLGNFEGDFDTLINKIKELGTTSIKIFTAYSSSNRRTNDKKMFELFKTSKNYNIPILIHAENEDMIIENVPINFHSKARPEISEISEIIKIAEFLNQTKASVYIVHTTCGSSIEEIYNRFNDILNKNIFFESCPHYFYFDDSVYESKKGHLYTMTPPLRSKNENEKLKNNIDNIFSIGTDHCSFNSKEKRKRRTGKLPMGIGGIEHSFVLMYSLFGEKIIDKFTINPAKFFGLYPRKGTLLPGADADIVIFDSKYKGKISMSHTKADYDLYLGTQIRGKVEKVIKNGVITIDQDKLVNKAKGSFIRR</sequence>
<dbReference type="InterPro" id="IPR011059">
    <property type="entry name" value="Metal-dep_hydrolase_composite"/>
</dbReference>